<dbReference type="InterPro" id="IPR005225">
    <property type="entry name" value="Small_GTP-bd"/>
</dbReference>
<feature type="binding site" evidence="3">
    <location>
        <position position="111"/>
    </location>
    <ligand>
        <name>GTP</name>
        <dbReference type="ChEBI" id="CHEBI:37565"/>
    </ligand>
</feature>
<dbReference type="Pfam" id="PF00025">
    <property type="entry name" value="Arf"/>
    <property type="match status" value="1"/>
</dbReference>
<feature type="binding site" evidence="3">
    <location>
        <begin position="167"/>
        <end position="170"/>
    </location>
    <ligand>
        <name>GTP</name>
        <dbReference type="ChEBI" id="CHEBI:37565"/>
    </ligand>
</feature>
<dbReference type="GO" id="GO:0005525">
    <property type="term" value="F:GTP binding"/>
    <property type="evidence" value="ECO:0007669"/>
    <property type="project" value="UniProtKB-KW"/>
</dbReference>
<dbReference type="Proteomes" id="UP000664169">
    <property type="component" value="Unassembled WGS sequence"/>
</dbReference>
<keyword evidence="4" id="KW-0479">Metal-binding</keyword>
<dbReference type="InterPro" id="IPR011051">
    <property type="entry name" value="RmlC_Cupin_sf"/>
</dbReference>
<dbReference type="FunFam" id="3.40.50.300:FF:000624">
    <property type="entry name" value="ADP-ribosylation factor 1"/>
    <property type="match status" value="1"/>
</dbReference>
<evidence type="ECO:0000256" key="5">
    <source>
        <dbReference type="RuleBase" id="RU003925"/>
    </source>
</evidence>
<evidence type="ECO:0000313" key="7">
    <source>
        <dbReference type="Proteomes" id="UP000664169"/>
    </source>
</evidence>
<dbReference type="AlphaFoldDB" id="A0A8H3EIB5"/>
<evidence type="ECO:0000256" key="3">
    <source>
        <dbReference type="PIRSR" id="PIRSR606689-1"/>
    </source>
</evidence>
<dbReference type="SUPFAM" id="SSF51182">
    <property type="entry name" value="RmlC-like cupins"/>
    <property type="match status" value="1"/>
</dbReference>
<comment type="similarity">
    <text evidence="5">Belongs to the small GTPase superfamily. Arf family.</text>
</comment>
<dbReference type="EMBL" id="CAJPDQ010000003">
    <property type="protein sequence ID" value="CAF9907261.1"/>
    <property type="molecule type" value="Genomic_DNA"/>
</dbReference>
<evidence type="ECO:0000313" key="6">
    <source>
        <dbReference type="EMBL" id="CAF9907261.1"/>
    </source>
</evidence>
<dbReference type="InterPro" id="IPR024156">
    <property type="entry name" value="Small_GTPase_ARF"/>
</dbReference>
<sequence length="223" mass="24418">MPSSNASSEAKVRSWGFSHVFTWTDGPGAYYPPHSHAGLTTHLILRGELAISYPDDETPEKETFGVGSRLDVDAGRRHEIGEVVTTIPTVGFNVESVAYKNLNFNVWDLGGQTSIRPYWRCYYANTAAVIFVVDSTDIDRLSTASEELAAMLNEEELKDAALLVFANKQDQPGAKGAGDISEALQLGELRDRNWSIMACSAVDGRGVNEGMDWLVQTVQNETS</sequence>
<dbReference type="InterPro" id="IPR027417">
    <property type="entry name" value="P-loop_NTPase"/>
</dbReference>
<dbReference type="SMART" id="SM00178">
    <property type="entry name" value="SAR"/>
    <property type="match status" value="1"/>
</dbReference>
<accession>A0A8H3EIB5</accession>
<dbReference type="GO" id="GO:0003924">
    <property type="term" value="F:GTPase activity"/>
    <property type="evidence" value="ECO:0007669"/>
    <property type="project" value="InterPro"/>
</dbReference>
<keyword evidence="4" id="KW-0460">Magnesium</keyword>
<dbReference type="GO" id="GO:0046872">
    <property type="term" value="F:metal ion binding"/>
    <property type="evidence" value="ECO:0007669"/>
    <property type="project" value="UniProtKB-KW"/>
</dbReference>
<dbReference type="OrthoDB" id="2011769at2759"/>
<keyword evidence="7" id="KW-1185">Reference proteome</keyword>
<comment type="caution">
    <text evidence="6">The sequence shown here is derived from an EMBL/GenBank/DDBJ whole genome shotgun (WGS) entry which is preliminary data.</text>
</comment>
<evidence type="ECO:0000256" key="4">
    <source>
        <dbReference type="PIRSR" id="PIRSR606689-2"/>
    </source>
</evidence>
<dbReference type="PANTHER" id="PTHR11711">
    <property type="entry name" value="ADP RIBOSYLATION FACTOR-RELATED"/>
    <property type="match status" value="1"/>
</dbReference>
<dbReference type="PROSITE" id="PS51417">
    <property type="entry name" value="ARF"/>
    <property type="match status" value="1"/>
</dbReference>
<dbReference type="Gene3D" id="3.40.50.300">
    <property type="entry name" value="P-loop containing nucleotide triphosphate hydrolases"/>
    <property type="match status" value="1"/>
</dbReference>
<dbReference type="PRINTS" id="PR00328">
    <property type="entry name" value="SAR1GTPBP"/>
</dbReference>
<dbReference type="SMART" id="SM00177">
    <property type="entry name" value="ARF"/>
    <property type="match status" value="1"/>
</dbReference>
<name>A0A8H3EIB5_9LECA</name>
<reference evidence="6" key="1">
    <citation type="submission" date="2021-03" db="EMBL/GenBank/DDBJ databases">
        <authorList>
            <person name="Tagirdzhanova G."/>
        </authorList>
    </citation>
    <scope>NUCLEOTIDE SEQUENCE</scope>
</reference>
<evidence type="ECO:0000256" key="2">
    <source>
        <dbReference type="ARBA" id="ARBA00023134"/>
    </source>
</evidence>
<protein>
    <submittedName>
        <fullName evidence="6">Arf GTPase arl1</fullName>
    </submittedName>
</protein>
<keyword evidence="2 3" id="KW-0342">GTP-binding</keyword>
<dbReference type="NCBIfam" id="TIGR00231">
    <property type="entry name" value="small_GTP"/>
    <property type="match status" value="1"/>
</dbReference>
<keyword evidence="1 3" id="KW-0547">Nucleotide-binding</keyword>
<dbReference type="SUPFAM" id="SSF52540">
    <property type="entry name" value="P-loop containing nucleoside triphosphate hydrolases"/>
    <property type="match status" value="1"/>
</dbReference>
<dbReference type="InterPro" id="IPR006689">
    <property type="entry name" value="Small_GTPase_ARF/SAR"/>
</dbReference>
<feature type="binding site" evidence="4">
    <location>
        <position position="89"/>
    </location>
    <ligand>
        <name>Mg(2+)</name>
        <dbReference type="ChEBI" id="CHEBI:18420"/>
    </ligand>
</feature>
<evidence type="ECO:0000256" key="1">
    <source>
        <dbReference type="ARBA" id="ARBA00022741"/>
    </source>
</evidence>
<proteinExistence type="inferred from homology"/>
<organism evidence="6 7">
    <name type="scientific">Gomphillus americanus</name>
    <dbReference type="NCBI Taxonomy" id="1940652"/>
    <lineage>
        <taxon>Eukaryota</taxon>
        <taxon>Fungi</taxon>
        <taxon>Dikarya</taxon>
        <taxon>Ascomycota</taxon>
        <taxon>Pezizomycotina</taxon>
        <taxon>Lecanoromycetes</taxon>
        <taxon>OSLEUM clade</taxon>
        <taxon>Ostropomycetidae</taxon>
        <taxon>Ostropales</taxon>
        <taxon>Graphidaceae</taxon>
        <taxon>Gomphilloideae</taxon>
        <taxon>Gomphillus</taxon>
    </lineage>
</organism>
<gene>
    <name evidence="6" type="primary">ARL1</name>
    <name evidence="6" type="ORF">GOMPHAMPRED_005063</name>
</gene>